<name>X1P5G3_9ZZZZ</name>
<feature type="domain" description="Homocysteine biosynthesis enzyme sulfur-incorporation" evidence="1">
    <location>
        <begin position="1"/>
        <end position="33"/>
    </location>
</feature>
<dbReference type="EMBL" id="BARV01030118">
    <property type="protein sequence ID" value="GAI37701.1"/>
    <property type="molecule type" value="Genomic_DNA"/>
</dbReference>
<comment type="caution">
    <text evidence="2">The sequence shown here is derived from an EMBL/GenBank/DDBJ whole genome shotgun (WGS) entry which is preliminary data.</text>
</comment>
<accession>X1P5G3</accession>
<dbReference type="InterPro" id="IPR002708">
    <property type="entry name" value="HcyBio"/>
</dbReference>
<evidence type="ECO:0000313" key="2">
    <source>
        <dbReference type="EMBL" id="GAI37701.1"/>
    </source>
</evidence>
<dbReference type="Pfam" id="PF01837">
    <property type="entry name" value="HcyBio"/>
    <property type="match status" value="1"/>
</dbReference>
<sequence>IEDLVAGKDIRLVATAYGTDCYPRKKLETPSSLQLPPTAIRDTPFISITKNIDFG</sequence>
<evidence type="ECO:0000259" key="1">
    <source>
        <dbReference type="Pfam" id="PF01837"/>
    </source>
</evidence>
<dbReference type="AlphaFoldDB" id="X1P5G3"/>
<gene>
    <name evidence="2" type="ORF">S06H3_47890</name>
</gene>
<organism evidence="2">
    <name type="scientific">marine sediment metagenome</name>
    <dbReference type="NCBI Taxonomy" id="412755"/>
    <lineage>
        <taxon>unclassified sequences</taxon>
        <taxon>metagenomes</taxon>
        <taxon>ecological metagenomes</taxon>
    </lineage>
</organism>
<proteinExistence type="predicted"/>
<feature type="non-terminal residue" evidence="2">
    <location>
        <position position="1"/>
    </location>
</feature>
<protein>
    <recommendedName>
        <fullName evidence="1">Homocysteine biosynthesis enzyme sulfur-incorporation domain-containing protein</fullName>
    </recommendedName>
</protein>
<reference evidence="2" key="1">
    <citation type="journal article" date="2014" name="Front. Microbiol.">
        <title>High frequency of phylogenetically diverse reductive dehalogenase-homologous genes in deep subseafloor sedimentary metagenomes.</title>
        <authorList>
            <person name="Kawai M."/>
            <person name="Futagami T."/>
            <person name="Toyoda A."/>
            <person name="Takaki Y."/>
            <person name="Nishi S."/>
            <person name="Hori S."/>
            <person name="Arai W."/>
            <person name="Tsubouchi T."/>
            <person name="Morono Y."/>
            <person name="Uchiyama I."/>
            <person name="Ito T."/>
            <person name="Fujiyama A."/>
            <person name="Inagaki F."/>
            <person name="Takami H."/>
        </authorList>
    </citation>
    <scope>NUCLEOTIDE SEQUENCE</scope>
    <source>
        <strain evidence="2">Expedition CK06-06</strain>
    </source>
</reference>